<accession>A0A365YK18</accession>
<comment type="caution">
    <text evidence="3">The sequence shown here is derived from an EMBL/GenBank/DDBJ whole genome shotgun (WGS) entry which is preliminary data.</text>
</comment>
<evidence type="ECO:0000313" key="4">
    <source>
        <dbReference type="Proteomes" id="UP000252167"/>
    </source>
</evidence>
<proteinExistence type="predicted"/>
<keyword evidence="4" id="KW-1185">Reference proteome</keyword>
<reference evidence="3 4" key="1">
    <citation type="submission" date="2018-01" db="EMBL/GenBank/DDBJ databases">
        <title>Glutamicibacter soli strain NHPC-3 Whole genome sequence and assembly.</title>
        <authorList>
            <person name="Choudhury P."/>
            <person name="Gupta D."/>
            <person name="Sengupta K."/>
            <person name="Jawed A."/>
            <person name="Sultana N."/>
            <person name="Saha P."/>
        </authorList>
    </citation>
    <scope>NUCLEOTIDE SEQUENCE [LARGE SCALE GENOMIC DNA]</scope>
    <source>
        <strain evidence="3 4">NHPC-3</strain>
    </source>
</reference>
<evidence type="ECO:0000313" key="3">
    <source>
        <dbReference type="EMBL" id="RBM03051.1"/>
    </source>
</evidence>
<feature type="transmembrane region" description="Helical" evidence="1">
    <location>
        <begin position="43"/>
        <end position="67"/>
    </location>
</feature>
<dbReference type="AlphaFoldDB" id="A0A365YK18"/>
<evidence type="ECO:0000313" key="5">
    <source>
        <dbReference type="Proteomes" id="UP000477543"/>
    </source>
</evidence>
<evidence type="ECO:0000313" key="2">
    <source>
        <dbReference type="EMBL" id="NAZ16397.1"/>
    </source>
</evidence>
<keyword evidence="1" id="KW-0472">Membrane</keyword>
<dbReference type="Proteomes" id="UP000477543">
    <property type="component" value="Unassembled WGS sequence"/>
</dbReference>
<keyword evidence="1" id="KW-1133">Transmembrane helix</keyword>
<keyword evidence="1" id="KW-0812">Transmembrane</keyword>
<gene>
    <name evidence="3" type="ORF">C1H84_06465</name>
    <name evidence="2" type="ORF">GT020_10025</name>
</gene>
<organism evidence="3 4">
    <name type="scientific">Glutamicibacter soli</name>
    <dbReference type="NCBI Taxonomy" id="453836"/>
    <lineage>
        <taxon>Bacteria</taxon>
        <taxon>Bacillati</taxon>
        <taxon>Actinomycetota</taxon>
        <taxon>Actinomycetes</taxon>
        <taxon>Micrococcales</taxon>
        <taxon>Micrococcaceae</taxon>
        <taxon>Glutamicibacter</taxon>
    </lineage>
</organism>
<sequence>MSTLSVTLSVVSRLAIGVAVVSTLALAATLVLYFQEISIPPFLMILGVWGLPVAFLLGVAVVIGNVIRRRNN</sequence>
<evidence type="ECO:0000256" key="1">
    <source>
        <dbReference type="SAM" id="Phobius"/>
    </source>
</evidence>
<dbReference type="EMBL" id="WYDN01000008">
    <property type="protein sequence ID" value="NAZ16397.1"/>
    <property type="molecule type" value="Genomic_DNA"/>
</dbReference>
<dbReference type="RefSeq" id="WP_047118283.1">
    <property type="nucleotide sequence ID" value="NZ_CM125969.1"/>
</dbReference>
<name>A0A365YK18_9MICC</name>
<dbReference type="Proteomes" id="UP000252167">
    <property type="component" value="Unassembled WGS sequence"/>
</dbReference>
<protein>
    <submittedName>
        <fullName evidence="3">Uncharacterized protein</fullName>
    </submittedName>
</protein>
<reference evidence="2 5" key="2">
    <citation type="submission" date="2020-01" db="EMBL/GenBank/DDBJ databases">
        <title>Glutamicibacter soli M275.</title>
        <authorList>
            <person name="Meng X."/>
        </authorList>
    </citation>
    <scope>NUCLEOTIDE SEQUENCE [LARGE SCALE GENOMIC DNA]</scope>
    <source>
        <strain evidence="2 5">M275</strain>
    </source>
</reference>
<dbReference type="EMBL" id="POAF01000002">
    <property type="protein sequence ID" value="RBM03051.1"/>
    <property type="molecule type" value="Genomic_DNA"/>
</dbReference>